<feature type="binding site" evidence="8">
    <location>
        <position position="61"/>
    </location>
    <ligand>
        <name>Zn(2+)</name>
        <dbReference type="ChEBI" id="CHEBI:29105"/>
        <label>1</label>
        <note>catalytic</note>
    </ligand>
</feature>
<feature type="active site" description="Proton acceptor" evidence="8">
    <location>
        <position position="65"/>
    </location>
</feature>
<dbReference type="CDD" id="cd07717">
    <property type="entry name" value="RNaseZ_ZiPD-like_MBL-fold"/>
    <property type="match status" value="1"/>
</dbReference>
<feature type="binding site" evidence="8">
    <location>
        <position position="269"/>
    </location>
    <ligand>
        <name>Zn(2+)</name>
        <dbReference type="ChEBI" id="CHEBI:29105"/>
        <label>2</label>
        <note>catalytic</note>
    </ligand>
</feature>
<keyword evidence="10" id="KW-1185">Reference proteome</keyword>
<dbReference type="NCBIfam" id="TIGR02651">
    <property type="entry name" value="RNase_Z"/>
    <property type="match status" value="1"/>
</dbReference>
<dbReference type="InterPro" id="IPR013471">
    <property type="entry name" value="RNase_Z/BN"/>
</dbReference>
<dbReference type="InterPro" id="IPR036866">
    <property type="entry name" value="RibonucZ/Hydroxyglut_hydro"/>
</dbReference>
<evidence type="ECO:0000256" key="4">
    <source>
        <dbReference type="ARBA" id="ARBA00022723"/>
    </source>
</evidence>
<evidence type="ECO:0000313" key="9">
    <source>
        <dbReference type="EMBL" id="SHE75725.1"/>
    </source>
</evidence>
<keyword evidence="6 8" id="KW-0378">Hydrolase</keyword>
<dbReference type="SUPFAM" id="SSF56281">
    <property type="entry name" value="Metallo-hydrolase/oxidoreductase"/>
    <property type="match status" value="1"/>
</dbReference>
<dbReference type="GO" id="GO:0008270">
    <property type="term" value="F:zinc ion binding"/>
    <property type="evidence" value="ECO:0007669"/>
    <property type="project" value="UniProtKB-UniRule"/>
</dbReference>
<comment type="function">
    <text evidence="8">Zinc phosphodiesterase, which displays some tRNA 3'-processing endonuclease activity. Probably involved in tRNA maturation, by removing a 3'-trailer from precursor tRNA.</text>
</comment>
<keyword evidence="4 8" id="KW-0479">Metal-binding</keyword>
<keyword evidence="3 8" id="KW-0540">Nuclease</keyword>
<evidence type="ECO:0000256" key="5">
    <source>
        <dbReference type="ARBA" id="ARBA00022759"/>
    </source>
</evidence>
<dbReference type="NCBIfam" id="NF000801">
    <property type="entry name" value="PRK00055.1-3"/>
    <property type="match status" value="1"/>
</dbReference>
<name>A0A1M4W3I8_9FLAO</name>
<keyword evidence="7 8" id="KW-0862">Zinc</keyword>
<comment type="similarity">
    <text evidence="8">Belongs to the RNase Z family.</text>
</comment>
<comment type="cofactor">
    <cofactor evidence="8">
        <name>Zn(2+)</name>
        <dbReference type="ChEBI" id="CHEBI:29105"/>
    </cofactor>
    <text evidence="8">Binds 2 Zn(2+) ions.</text>
</comment>
<feature type="binding site" evidence="8">
    <location>
        <position position="211"/>
    </location>
    <ligand>
        <name>Zn(2+)</name>
        <dbReference type="ChEBI" id="CHEBI:29105"/>
        <label>1</label>
        <note>catalytic</note>
    </ligand>
</feature>
<feature type="binding site" evidence="8">
    <location>
        <position position="65"/>
    </location>
    <ligand>
        <name>Zn(2+)</name>
        <dbReference type="ChEBI" id="CHEBI:29105"/>
        <label>2</label>
        <note>catalytic</note>
    </ligand>
</feature>
<reference evidence="9 10" key="1">
    <citation type="submission" date="2016-11" db="EMBL/GenBank/DDBJ databases">
        <authorList>
            <person name="Jaros S."/>
            <person name="Januszkiewicz K."/>
            <person name="Wedrychowicz H."/>
        </authorList>
    </citation>
    <scope>NUCLEOTIDE SEQUENCE [LARGE SCALE GENOMIC DNA]</scope>
    <source>
        <strain evidence="9 10">DSM 25661</strain>
    </source>
</reference>
<evidence type="ECO:0000313" key="10">
    <source>
        <dbReference type="Proteomes" id="UP000184462"/>
    </source>
</evidence>
<comment type="catalytic activity">
    <reaction evidence="8">
        <text>Endonucleolytic cleavage of RNA, removing extra 3' nucleotides from tRNA precursor, generating 3' termini of tRNAs. A 3'-hydroxy group is left at the tRNA terminus and a 5'-phosphoryl group is left at the trailer molecule.</text>
        <dbReference type="EC" id="3.1.26.11"/>
    </reaction>
</comment>
<dbReference type="EMBL" id="FQTW01000005">
    <property type="protein sequence ID" value="SHE75725.1"/>
    <property type="molecule type" value="Genomic_DNA"/>
</dbReference>
<evidence type="ECO:0000256" key="7">
    <source>
        <dbReference type="ARBA" id="ARBA00022833"/>
    </source>
</evidence>
<evidence type="ECO:0000256" key="2">
    <source>
        <dbReference type="ARBA" id="ARBA00022694"/>
    </source>
</evidence>
<dbReference type="GO" id="GO:0042781">
    <property type="term" value="F:3'-tRNA processing endoribonuclease activity"/>
    <property type="evidence" value="ECO:0007669"/>
    <property type="project" value="UniProtKB-UniRule"/>
</dbReference>
<evidence type="ECO:0000256" key="3">
    <source>
        <dbReference type="ARBA" id="ARBA00022722"/>
    </source>
</evidence>
<feature type="binding site" evidence="8">
    <location>
        <position position="63"/>
    </location>
    <ligand>
        <name>Zn(2+)</name>
        <dbReference type="ChEBI" id="CHEBI:29105"/>
        <label>1</label>
        <note>catalytic</note>
    </ligand>
</feature>
<dbReference type="Gene3D" id="3.60.15.10">
    <property type="entry name" value="Ribonuclease Z/Hydroxyacylglutathione hydrolase-like"/>
    <property type="match status" value="1"/>
</dbReference>
<dbReference type="Pfam" id="PF23023">
    <property type="entry name" value="Anti-Pycsar_Apyc1"/>
    <property type="match status" value="1"/>
</dbReference>
<dbReference type="STRING" id="1155689.SAMN05444278_10556"/>
<protein>
    <recommendedName>
        <fullName evidence="8">Ribonuclease Z</fullName>
        <shortName evidence="8">RNase Z</shortName>
        <ecNumber evidence="8">3.1.26.11</ecNumber>
    </recommendedName>
    <alternativeName>
        <fullName evidence="8">tRNA 3 endonuclease</fullName>
    </alternativeName>
    <alternativeName>
        <fullName evidence="8">tRNase Z</fullName>
    </alternativeName>
</protein>
<sequence>MMHLHILGCHSATPKANLHPTAQVLDFNGELCLIDCGEGTQVRLRQQKIKFTRIKHIFISHLHGDHCYGLIGLISTFGLLKREADLHIYGPKGIKKFINIQLELSKTYTSYKIIFHELTSTKSEIILEHNKFTVETIPLDHRIYTNGFFFRGKSRDRKLLINQVEEFGIDVAYYKSIKKGKDIKLDDGTLVKNERLTEPPNPPNSYAYCSDTAFKPSLVEQLNQVEVLYHESTFLEKDEDLCFKTKHSTAKQAAIIAQKAQVKHLILGHFSARYRDENTYKVEAETIFEPTYLAKSGQCFSFE</sequence>
<feature type="binding site" evidence="8">
    <location>
        <position position="211"/>
    </location>
    <ligand>
        <name>Zn(2+)</name>
        <dbReference type="ChEBI" id="CHEBI:29105"/>
        <label>2</label>
        <note>catalytic</note>
    </ligand>
</feature>
<organism evidence="9 10">
    <name type="scientific">Psychroflexus salarius</name>
    <dbReference type="NCBI Taxonomy" id="1155689"/>
    <lineage>
        <taxon>Bacteria</taxon>
        <taxon>Pseudomonadati</taxon>
        <taxon>Bacteroidota</taxon>
        <taxon>Flavobacteriia</taxon>
        <taxon>Flavobacteriales</taxon>
        <taxon>Flavobacteriaceae</taxon>
        <taxon>Psychroflexus</taxon>
    </lineage>
</organism>
<dbReference type="HAMAP" id="MF_01818">
    <property type="entry name" value="RNase_Z_BN"/>
    <property type="match status" value="1"/>
</dbReference>
<accession>A0A1M4W3I8</accession>
<feature type="binding site" evidence="8">
    <location>
        <position position="141"/>
    </location>
    <ligand>
        <name>Zn(2+)</name>
        <dbReference type="ChEBI" id="CHEBI:29105"/>
        <label>1</label>
        <note>catalytic</note>
    </ligand>
</feature>
<dbReference type="PANTHER" id="PTHR46018:SF2">
    <property type="entry name" value="ZINC PHOSPHODIESTERASE ELAC PROTEIN 1"/>
    <property type="match status" value="1"/>
</dbReference>
<evidence type="ECO:0000256" key="8">
    <source>
        <dbReference type="HAMAP-Rule" id="MF_01818"/>
    </source>
</evidence>
<comment type="subunit">
    <text evidence="1 8">Homodimer.</text>
</comment>
<dbReference type="Proteomes" id="UP000184462">
    <property type="component" value="Unassembled WGS sequence"/>
</dbReference>
<feature type="binding site" evidence="8">
    <location>
        <position position="66"/>
    </location>
    <ligand>
        <name>Zn(2+)</name>
        <dbReference type="ChEBI" id="CHEBI:29105"/>
        <label>2</label>
        <note>catalytic</note>
    </ligand>
</feature>
<gene>
    <name evidence="8" type="primary">rnz</name>
    <name evidence="9" type="ORF">SAMN05444278_10556</name>
</gene>
<keyword evidence="5 8" id="KW-0255">Endonuclease</keyword>
<dbReference type="AlphaFoldDB" id="A0A1M4W3I8"/>
<keyword evidence="2 8" id="KW-0819">tRNA processing</keyword>
<evidence type="ECO:0000256" key="1">
    <source>
        <dbReference type="ARBA" id="ARBA00011738"/>
    </source>
</evidence>
<dbReference type="EC" id="3.1.26.11" evidence="8"/>
<evidence type="ECO:0000256" key="6">
    <source>
        <dbReference type="ARBA" id="ARBA00022801"/>
    </source>
</evidence>
<proteinExistence type="inferred from homology"/>
<dbReference type="PANTHER" id="PTHR46018">
    <property type="entry name" value="ZINC PHOSPHODIESTERASE ELAC PROTEIN 1"/>
    <property type="match status" value="1"/>
</dbReference>